<feature type="signal peptide" evidence="1">
    <location>
        <begin position="1"/>
        <end position="24"/>
    </location>
</feature>
<dbReference type="InterPro" id="IPR036028">
    <property type="entry name" value="SH3-like_dom_sf"/>
</dbReference>
<organism evidence="2 3">
    <name type="scientific">Arthrobacter halodurans</name>
    <dbReference type="NCBI Taxonomy" id="516699"/>
    <lineage>
        <taxon>Bacteria</taxon>
        <taxon>Bacillati</taxon>
        <taxon>Actinomycetota</taxon>
        <taxon>Actinomycetes</taxon>
        <taxon>Micrococcales</taxon>
        <taxon>Micrococcaceae</taxon>
        <taxon>Arthrobacter</taxon>
    </lineage>
</organism>
<proteinExistence type="predicted"/>
<dbReference type="RefSeq" id="WP_373971073.1">
    <property type="nucleotide sequence ID" value="NZ_JBHDLJ010000003.1"/>
</dbReference>
<keyword evidence="3" id="KW-1185">Reference proteome</keyword>
<evidence type="ECO:0000313" key="2">
    <source>
        <dbReference type="EMBL" id="MFB0833895.1"/>
    </source>
</evidence>
<dbReference type="SUPFAM" id="SSF50044">
    <property type="entry name" value="SH3-domain"/>
    <property type="match status" value="1"/>
</dbReference>
<gene>
    <name evidence="2" type="ORF">ACETWP_04775</name>
</gene>
<keyword evidence="1" id="KW-0732">Signal</keyword>
<protein>
    <recommendedName>
        <fullName evidence="4">SH3 domain-containing protein</fullName>
    </recommendedName>
</protein>
<feature type="chain" id="PRO_5046593933" description="SH3 domain-containing protein" evidence="1">
    <location>
        <begin position="25"/>
        <end position="399"/>
    </location>
</feature>
<comment type="caution">
    <text evidence="2">The sequence shown here is derived from an EMBL/GenBank/DDBJ whole genome shotgun (WGS) entry which is preliminary data.</text>
</comment>
<name>A0ABV4UJY6_9MICC</name>
<sequence length="399" mass="41153">MRRLLLSAAAALLVGALVPLPATAAPTTAAPAASSPTALHLPAALPLPAAAPARPPALHRVVRPFGLRATASAAGARLVTVGTGAYLVAQDSGNGWIKVGHAGRTGWFPAGYARKLDQIQYQATRAVAVTTRPGAGSAVVSLAAGRSAVSTGRVSGGHVQVYSAGKTGWAPAAALRRAVVAKYQTNVAAYLYATAHSPTRVATLPADYTHATRTNRALNGRIHVEYGGTSGWIGAAKVTRVALGTAVGKLAWRQSAAKNVARWCRGVPITAGRGLGNFASMSGSPGRWKESITLDTAGLRGGTLDPNHPQAVAIQYHECAHILQYRAYDYRPGTLASRMDTVYGRSNGTEFMADCMALAMGTKLSGTSSDGWTWRAGYGGKCTSAHLAAAKKVIAGQAV</sequence>
<evidence type="ECO:0000313" key="3">
    <source>
        <dbReference type="Proteomes" id="UP001575652"/>
    </source>
</evidence>
<dbReference type="Proteomes" id="UP001575652">
    <property type="component" value="Unassembled WGS sequence"/>
</dbReference>
<dbReference type="EMBL" id="JBHDLJ010000003">
    <property type="protein sequence ID" value="MFB0833895.1"/>
    <property type="molecule type" value="Genomic_DNA"/>
</dbReference>
<reference evidence="2 3" key="1">
    <citation type="submission" date="2024-09" db="EMBL/GenBank/DDBJ databases">
        <authorList>
            <person name="Salinas-Garcia M.A."/>
            <person name="Prieme A."/>
        </authorList>
    </citation>
    <scope>NUCLEOTIDE SEQUENCE [LARGE SCALE GENOMIC DNA]</scope>
    <source>
        <strain evidence="2 3">DSM 21081</strain>
    </source>
</reference>
<evidence type="ECO:0008006" key="4">
    <source>
        <dbReference type="Google" id="ProtNLM"/>
    </source>
</evidence>
<accession>A0ABV4UJY6</accession>
<evidence type="ECO:0000256" key="1">
    <source>
        <dbReference type="SAM" id="SignalP"/>
    </source>
</evidence>